<dbReference type="Pfam" id="PF13412">
    <property type="entry name" value="HTH_24"/>
    <property type="match status" value="1"/>
</dbReference>
<gene>
    <name evidence="1" type="ORF">HMPREF9706_01368</name>
</gene>
<dbReference type="STRING" id="883111.HMPREF9706_01368"/>
<dbReference type="InterPro" id="IPR036390">
    <property type="entry name" value="WH_DNA-bd_sf"/>
</dbReference>
<comment type="caution">
    <text evidence="1">The sequence shown here is derived from an EMBL/GenBank/DDBJ whole genome shotgun (WGS) entry which is preliminary data.</text>
</comment>
<dbReference type="RefSeq" id="WP_006908678.1">
    <property type="nucleotide sequence ID" value="NZ_JH932292.1"/>
</dbReference>
<organism evidence="1 2">
    <name type="scientific">Facklamia hominis CCUG 36813</name>
    <dbReference type="NCBI Taxonomy" id="883111"/>
    <lineage>
        <taxon>Bacteria</taxon>
        <taxon>Bacillati</taxon>
        <taxon>Bacillota</taxon>
        <taxon>Bacilli</taxon>
        <taxon>Lactobacillales</taxon>
        <taxon>Aerococcaceae</taxon>
        <taxon>Facklamia</taxon>
    </lineage>
</organism>
<dbReference type="Gene3D" id="1.10.10.10">
    <property type="entry name" value="Winged helix-like DNA-binding domain superfamily/Winged helix DNA-binding domain"/>
    <property type="match status" value="1"/>
</dbReference>
<proteinExistence type="predicted"/>
<accession>K1LYP4</accession>
<evidence type="ECO:0000313" key="2">
    <source>
        <dbReference type="Proteomes" id="UP000004465"/>
    </source>
</evidence>
<keyword evidence="2" id="KW-1185">Reference proteome</keyword>
<dbReference type="InterPro" id="IPR036388">
    <property type="entry name" value="WH-like_DNA-bd_sf"/>
</dbReference>
<dbReference type="AlphaFoldDB" id="K1LYP4"/>
<dbReference type="SUPFAM" id="SSF46785">
    <property type="entry name" value="Winged helix' DNA-binding domain"/>
    <property type="match status" value="1"/>
</dbReference>
<dbReference type="HOGENOM" id="CLU_046979_2_1_9"/>
<dbReference type="PATRIC" id="fig|883111.3.peg.1381"/>
<evidence type="ECO:0008006" key="3">
    <source>
        <dbReference type="Google" id="ProtNLM"/>
    </source>
</evidence>
<sequence>MNIVLIITSSFLKPLFEKAVQKVQLTQPLNLNFKIVEYTNFNEIVELYDQNQTNLAGVVFSGNYVMRTVLLNRDITVPYVSISQNLVKFYGQLLSIVVNYQKNELNEVYIDYLIPFSKDPTLNYFIESAQYEDINSGLQKISNNLKANELETIDTKIKTFLLEQKKKNKVKRILCSLTNLIPFYEENQIPYDVTSPSLPFIIHSLTDLCQNINEATQTSNESIVGVIAVHKNEDLNRVNQLTQTFFRRYSIDAFTFIDEGFIYFMASQKSLAIITNNGRTNALAIYLSSNGIDLTHFGIGINNLIPEALSLAKMAVKESLSSNTQNVIMKPNGEIQYLDTYSEENKQQTYSAGYGSLVNEIAKQSNLSAFTIQKIYNLIQQSNNPLLTSKDLAAKLEVTPRNANRILKNLNEAGYAKIVTTSPLTKRGRPSRVYQILFYDLPN</sequence>
<dbReference type="EMBL" id="AGZD01000007">
    <property type="protein sequence ID" value="EKB55178.1"/>
    <property type="molecule type" value="Genomic_DNA"/>
</dbReference>
<evidence type="ECO:0000313" key="1">
    <source>
        <dbReference type="EMBL" id="EKB55178.1"/>
    </source>
</evidence>
<dbReference type="Proteomes" id="UP000004465">
    <property type="component" value="Unassembled WGS sequence"/>
</dbReference>
<protein>
    <recommendedName>
        <fullName evidence="3">Helix-turn-helix type 11 domain-containing protein</fullName>
    </recommendedName>
</protein>
<name>K1LYP4_9LACT</name>
<reference evidence="1 2" key="1">
    <citation type="submission" date="2012-07" db="EMBL/GenBank/DDBJ databases">
        <title>The Genome Sequence of Facklamia hominis CCUG 36813.</title>
        <authorList>
            <consortium name="The Broad Institute Genome Sequencing Platform"/>
            <person name="Earl A."/>
            <person name="Ward D."/>
            <person name="Feldgarden M."/>
            <person name="Gevers D."/>
            <person name="Huys G."/>
            <person name="Walker B."/>
            <person name="Young S.K."/>
            <person name="Zeng Q."/>
            <person name="Gargeya S."/>
            <person name="Fitzgerald M."/>
            <person name="Haas B."/>
            <person name="Abouelleil A."/>
            <person name="Alvarado L."/>
            <person name="Arachchi H.M."/>
            <person name="Berlin A.M."/>
            <person name="Chapman S.B."/>
            <person name="Goldberg J."/>
            <person name="Griggs A."/>
            <person name="Gujja S."/>
            <person name="Hansen M."/>
            <person name="Howarth C."/>
            <person name="Imamovic A."/>
            <person name="Larimer J."/>
            <person name="McCowen C."/>
            <person name="Montmayeur A."/>
            <person name="Murphy C."/>
            <person name="Neiman D."/>
            <person name="Pearson M."/>
            <person name="Priest M."/>
            <person name="Roberts A."/>
            <person name="Saif S."/>
            <person name="Shea T."/>
            <person name="Sisk P."/>
            <person name="Sykes S."/>
            <person name="Wortman J."/>
            <person name="Nusbaum C."/>
            <person name="Birren B."/>
        </authorList>
    </citation>
    <scope>NUCLEOTIDE SEQUENCE [LARGE SCALE GENOMIC DNA]</scope>
    <source>
        <strain evidence="1 2">CCUG 36813</strain>
    </source>
</reference>